<dbReference type="InterPro" id="IPR002711">
    <property type="entry name" value="HNH"/>
</dbReference>
<dbReference type="CDD" id="cd00085">
    <property type="entry name" value="HNHc"/>
    <property type="match status" value="1"/>
</dbReference>
<name>A0A1F5VSM2_9BACT</name>
<dbReference type="Proteomes" id="UP000178943">
    <property type="component" value="Unassembled WGS sequence"/>
</dbReference>
<reference evidence="2 3" key="1">
    <citation type="journal article" date="2016" name="Nat. Commun.">
        <title>Thousands of microbial genomes shed light on interconnected biogeochemical processes in an aquifer system.</title>
        <authorList>
            <person name="Anantharaman K."/>
            <person name="Brown C.T."/>
            <person name="Hug L.A."/>
            <person name="Sharon I."/>
            <person name="Castelle C.J."/>
            <person name="Probst A.J."/>
            <person name="Thomas B.C."/>
            <person name="Singh A."/>
            <person name="Wilkins M.J."/>
            <person name="Karaoz U."/>
            <person name="Brodie E.L."/>
            <person name="Williams K.H."/>
            <person name="Hubbard S.S."/>
            <person name="Banfield J.F."/>
        </authorList>
    </citation>
    <scope>NUCLEOTIDE SEQUENCE [LARGE SCALE GENOMIC DNA]</scope>
</reference>
<feature type="domain" description="HNH" evidence="1">
    <location>
        <begin position="241"/>
        <end position="296"/>
    </location>
</feature>
<evidence type="ECO:0000259" key="1">
    <source>
        <dbReference type="Pfam" id="PF01844"/>
    </source>
</evidence>
<gene>
    <name evidence="2" type="ORF">A2Y62_12375</name>
</gene>
<dbReference type="AlphaFoldDB" id="A0A1F5VSM2"/>
<evidence type="ECO:0000313" key="2">
    <source>
        <dbReference type="EMBL" id="OGF66369.1"/>
    </source>
</evidence>
<protein>
    <recommendedName>
        <fullName evidence="1">HNH domain-containing protein</fullName>
    </recommendedName>
</protein>
<dbReference type="EMBL" id="MFGW01000093">
    <property type="protein sequence ID" value="OGF66369.1"/>
    <property type="molecule type" value="Genomic_DNA"/>
</dbReference>
<dbReference type="GO" id="GO:0004519">
    <property type="term" value="F:endonuclease activity"/>
    <property type="evidence" value="ECO:0007669"/>
    <property type="project" value="InterPro"/>
</dbReference>
<accession>A0A1F5VSM2</accession>
<dbReference type="GO" id="GO:0003676">
    <property type="term" value="F:nucleic acid binding"/>
    <property type="evidence" value="ECO:0007669"/>
    <property type="project" value="InterPro"/>
</dbReference>
<dbReference type="InterPro" id="IPR003615">
    <property type="entry name" value="HNH_nuc"/>
</dbReference>
<organism evidence="2 3">
    <name type="scientific">Candidatus Fischerbacteria bacterium RBG_13_37_8</name>
    <dbReference type="NCBI Taxonomy" id="1817863"/>
    <lineage>
        <taxon>Bacteria</taxon>
        <taxon>Candidatus Fischeribacteriota</taxon>
    </lineage>
</organism>
<comment type="caution">
    <text evidence="2">The sequence shown here is derived from an EMBL/GenBank/DDBJ whole genome shotgun (WGS) entry which is preliminary data.</text>
</comment>
<sequence>MNYWLMAMSWGSQGSPLWRDCIERGIAAIGYWWDYSGLQPVEDCSKLKEAEYDDIWSKRRPKSISPRNSLKHVVYHMKEGDIIYARGRLKKSPFIVGKGKIIKGYQYDPNVLGEIRFTINDWKLVRRNEYTPDIFEEAKHIWGHFVTVKWEKDFQPFKLSFKGTLKGTQLITVLKLNDERLSEIVNMKNSEKSLAFRIAKAVEAEKLEAIEGIKKYRYEAVFRSRNCKLIEEKKRCSDYRCEVCKMRFVDVYGKIGEKYIIAHHIRPIGQRESGQVTRIDDIALVCSNCHDMLHREDPPMSIDDLYLKMTKKE</sequence>
<proteinExistence type="predicted"/>
<evidence type="ECO:0000313" key="3">
    <source>
        <dbReference type="Proteomes" id="UP000178943"/>
    </source>
</evidence>
<dbReference type="GO" id="GO:0008270">
    <property type="term" value="F:zinc ion binding"/>
    <property type="evidence" value="ECO:0007669"/>
    <property type="project" value="InterPro"/>
</dbReference>
<dbReference type="Pfam" id="PF01844">
    <property type="entry name" value="HNH"/>
    <property type="match status" value="1"/>
</dbReference>